<sequence length="96" mass="10879">MDYAEPHAPLSFEGNAMGFWDKAWDISKKVVAEVTDQAQETNENYKKLKGASDNELLKIVHTSSLSAKYDQKAKTVARSMLKARGYDDEKIRQNKV</sequence>
<dbReference type="EMBL" id="PIQC01000001">
    <property type="protein sequence ID" value="RUO73289.1"/>
    <property type="molecule type" value="Genomic_DNA"/>
</dbReference>
<proteinExistence type="predicted"/>
<organism evidence="1 2">
    <name type="scientific">Idiomarina ramblicola</name>
    <dbReference type="NCBI Taxonomy" id="263724"/>
    <lineage>
        <taxon>Bacteria</taxon>
        <taxon>Pseudomonadati</taxon>
        <taxon>Pseudomonadota</taxon>
        <taxon>Gammaproteobacteria</taxon>
        <taxon>Alteromonadales</taxon>
        <taxon>Idiomarinaceae</taxon>
        <taxon>Idiomarina</taxon>
    </lineage>
</organism>
<dbReference type="OrthoDB" id="7007689at2"/>
<gene>
    <name evidence="1" type="ORF">CWI78_02245</name>
</gene>
<evidence type="ECO:0000313" key="2">
    <source>
        <dbReference type="Proteomes" id="UP000288058"/>
    </source>
</evidence>
<keyword evidence="2" id="KW-1185">Reference proteome</keyword>
<name>A0A432Z646_9GAMM</name>
<dbReference type="Proteomes" id="UP000288058">
    <property type="component" value="Unassembled WGS sequence"/>
</dbReference>
<dbReference type="AlphaFoldDB" id="A0A432Z646"/>
<comment type="caution">
    <text evidence="1">The sequence shown here is derived from an EMBL/GenBank/DDBJ whole genome shotgun (WGS) entry which is preliminary data.</text>
</comment>
<reference evidence="2" key="1">
    <citation type="journal article" date="2018" name="Front. Microbiol.">
        <title>Genome-Based Analysis Reveals the Taxonomy and Diversity of the Family Idiomarinaceae.</title>
        <authorList>
            <person name="Liu Y."/>
            <person name="Lai Q."/>
            <person name="Shao Z."/>
        </authorList>
    </citation>
    <scope>NUCLEOTIDE SEQUENCE [LARGE SCALE GENOMIC DNA]</scope>
    <source>
        <strain evidence="2">R22</strain>
    </source>
</reference>
<dbReference type="RefSeq" id="WP_126779858.1">
    <property type="nucleotide sequence ID" value="NZ_PIQC01000001.1"/>
</dbReference>
<accession>A0A432Z646</accession>
<evidence type="ECO:0000313" key="1">
    <source>
        <dbReference type="EMBL" id="RUO73289.1"/>
    </source>
</evidence>
<protein>
    <submittedName>
        <fullName evidence="1">Uncharacterized protein</fullName>
    </submittedName>
</protein>